<sequence length="97" mass="10572">MDSIFQTRENECIISTVDSSYSLVLTFAVLCSMICLLSRVKSTSSMPPYSSEDAHGLLKAAIRDPDAVVSGKRIACISLSFLSYIEREGKDVTIAAF</sequence>
<accession>A0A8S0PBV9</accession>
<dbReference type="AlphaFoldDB" id="A0A8S0PBV9"/>
<evidence type="ECO:0000313" key="3">
    <source>
        <dbReference type="Proteomes" id="UP000594638"/>
    </source>
</evidence>
<evidence type="ECO:0000313" key="2">
    <source>
        <dbReference type="EMBL" id="CAA2939141.1"/>
    </source>
</evidence>
<dbReference type="Gramene" id="OE9A062511T1">
    <property type="protein sequence ID" value="OE9A062511C1"/>
    <property type="gene ID" value="OE9A062511"/>
</dbReference>
<gene>
    <name evidence="2" type="ORF">OLEA9_A062511</name>
</gene>
<evidence type="ECO:0000256" key="1">
    <source>
        <dbReference type="SAM" id="Phobius"/>
    </source>
</evidence>
<name>A0A8S0PBV9_OLEEU</name>
<dbReference type="EMBL" id="CACTIH010000041">
    <property type="protein sequence ID" value="CAA2939141.1"/>
    <property type="molecule type" value="Genomic_DNA"/>
</dbReference>
<keyword evidence="1" id="KW-0812">Transmembrane</keyword>
<feature type="transmembrane region" description="Helical" evidence="1">
    <location>
        <begin position="20"/>
        <end position="40"/>
    </location>
</feature>
<keyword evidence="3" id="KW-1185">Reference proteome</keyword>
<dbReference type="Proteomes" id="UP000594638">
    <property type="component" value="Unassembled WGS sequence"/>
</dbReference>
<proteinExistence type="predicted"/>
<organism evidence="2 3">
    <name type="scientific">Olea europaea subsp. europaea</name>
    <dbReference type="NCBI Taxonomy" id="158383"/>
    <lineage>
        <taxon>Eukaryota</taxon>
        <taxon>Viridiplantae</taxon>
        <taxon>Streptophyta</taxon>
        <taxon>Embryophyta</taxon>
        <taxon>Tracheophyta</taxon>
        <taxon>Spermatophyta</taxon>
        <taxon>Magnoliopsida</taxon>
        <taxon>eudicotyledons</taxon>
        <taxon>Gunneridae</taxon>
        <taxon>Pentapetalae</taxon>
        <taxon>asterids</taxon>
        <taxon>lamiids</taxon>
        <taxon>Lamiales</taxon>
        <taxon>Oleaceae</taxon>
        <taxon>Oleeae</taxon>
        <taxon>Olea</taxon>
    </lineage>
</organism>
<keyword evidence="1" id="KW-0472">Membrane</keyword>
<comment type="caution">
    <text evidence="2">The sequence shown here is derived from an EMBL/GenBank/DDBJ whole genome shotgun (WGS) entry which is preliminary data.</text>
</comment>
<keyword evidence="1" id="KW-1133">Transmembrane helix</keyword>
<reference evidence="2 3" key="1">
    <citation type="submission" date="2019-12" db="EMBL/GenBank/DDBJ databases">
        <authorList>
            <person name="Alioto T."/>
            <person name="Alioto T."/>
            <person name="Gomez Garrido J."/>
        </authorList>
    </citation>
    <scope>NUCLEOTIDE SEQUENCE [LARGE SCALE GENOMIC DNA]</scope>
</reference>
<protein>
    <submittedName>
        <fullName evidence="2">Uncharacterized protein</fullName>
    </submittedName>
</protein>